<sequence length="161" mass="17705">GWGWPLAGWGAGGEMHLSRAREMQKFDEPRGPEENREHVGDPSPPAQLGSPATMLLLLLLSWAWGALAASPPLPPASLTLRLLQTTVFHNASAADTEIRALLGNLETHSMDCSTCKIRFLQPWAQRARTPKQWGDLELLIHRYLSNFMRLMNKAAKDAGGG</sequence>
<protein>
    <submittedName>
        <fullName evidence="4">CD1d2 antigen</fullName>
    </submittedName>
</protein>
<dbReference type="AlphaFoldDB" id="A0A8T1RVT6"/>
<keyword evidence="1" id="KW-0325">Glycoprotein</keyword>
<name>A0A8T1RVT6_CHESE</name>
<evidence type="ECO:0000256" key="1">
    <source>
        <dbReference type="ARBA" id="ARBA00023180"/>
    </source>
</evidence>
<reference evidence="4 5" key="1">
    <citation type="journal article" date="2020" name="G3 (Bethesda)">
        <title>Draft Genome of the Common Snapping Turtle, Chelydra serpentina, a Model for Phenotypic Plasticity in Reptiles.</title>
        <authorList>
            <person name="Das D."/>
            <person name="Singh S.K."/>
            <person name="Bierstedt J."/>
            <person name="Erickson A."/>
            <person name="Galli G.L.J."/>
            <person name="Crossley D.A. 2nd"/>
            <person name="Rhen T."/>
        </authorList>
    </citation>
    <scope>NUCLEOTIDE SEQUENCE [LARGE SCALE GENOMIC DNA]</scope>
    <source>
        <strain evidence="4">KW</strain>
    </source>
</reference>
<dbReference type="Pfam" id="PF16497">
    <property type="entry name" value="MHC_I_3"/>
    <property type="match status" value="1"/>
</dbReference>
<dbReference type="InterPro" id="IPR037055">
    <property type="entry name" value="MHC_I-like_Ag-recog_sf"/>
</dbReference>
<feature type="region of interest" description="Disordered" evidence="2">
    <location>
        <begin position="27"/>
        <end position="46"/>
    </location>
</feature>
<keyword evidence="5" id="KW-1185">Reference proteome</keyword>
<evidence type="ECO:0000313" key="4">
    <source>
        <dbReference type="EMBL" id="KAG6920879.1"/>
    </source>
</evidence>
<dbReference type="Gene3D" id="3.30.500.10">
    <property type="entry name" value="MHC class I-like antigen recognition-like"/>
    <property type="match status" value="1"/>
</dbReference>
<evidence type="ECO:0000313" key="5">
    <source>
        <dbReference type="Proteomes" id="UP000765507"/>
    </source>
</evidence>
<dbReference type="OrthoDB" id="8890485at2759"/>
<dbReference type="InterPro" id="IPR011161">
    <property type="entry name" value="MHC_I-like_Ag-recog"/>
</dbReference>
<dbReference type="SUPFAM" id="SSF54452">
    <property type="entry name" value="MHC antigen-recognition domain"/>
    <property type="match status" value="1"/>
</dbReference>
<dbReference type="InterPro" id="IPR011162">
    <property type="entry name" value="MHC_I/II-like_Ag-recog"/>
</dbReference>
<accession>A0A8T1RVT6</accession>
<gene>
    <name evidence="4" type="primary">Cd1d2</name>
    <name evidence="4" type="ORF">G0U57_012812</name>
</gene>
<feature type="domain" description="MHC class I-like antigen recognition-like" evidence="3">
    <location>
        <begin position="55"/>
        <end position="156"/>
    </location>
</feature>
<feature type="compositionally biased region" description="Basic and acidic residues" evidence="2">
    <location>
        <begin position="27"/>
        <end position="40"/>
    </location>
</feature>
<organism evidence="4 5">
    <name type="scientific">Chelydra serpentina</name>
    <name type="common">Snapping turtle</name>
    <name type="synonym">Testudo serpentina</name>
    <dbReference type="NCBI Taxonomy" id="8475"/>
    <lineage>
        <taxon>Eukaryota</taxon>
        <taxon>Metazoa</taxon>
        <taxon>Chordata</taxon>
        <taxon>Craniata</taxon>
        <taxon>Vertebrata</taxon>
        <taxon>Euteleostomi</taxon>
        <taxon>Archelosauria</taxon>
        <taxon>Testudinata</taxon>
        <taxon>Testudines</taxon>
        <taxon>Cryptodira</taxon>
        <taxon>Durocryptodira</taxon>
        <taxon>Americhelydia</taxon>
        <taxon>Chelydroidea</taxon>
        <taxon>Chelydridae</taxon>
        <taxon>Chelydra</taxon>
    </lineage>
</organism>
<feature type="non-terminal residue" evidence="4">
    <location>
        <position position="161"/>
    </location>
</feature>
<dbReference type="EMBL" id="JAHGAV010003460">
    <property type="protein sequence ID" value="KAG6920879.1"/>
    <property type="molecule type" value="Genomic_DNA"/>
</dbReference>
<proteinExistence type="predicted"/>
<evidence type="ECO:0000256" key="2">
    <source>
        <dbReference type="SAM" id="MobiDB-lite"/>
    </source>
</evidence>
<evidence type="ECO:0000259" key="3">
    <source>
        <dbReference type="Pfam" id="PF16497"/>
    </source>
</evidence>
<comment type="caution">
    <text evidence="4">The sequence shown here is derived from an EMBL/GenBank/DDBJ whole genome shotgun (WGS) entry which is preliminary data.</text>
</comment>
<dbReference type="Proteomes" id="UP000765507">
    <property type="component" value="Unassembled WGS sequence"/>
</dbReference>